<name>A0A2H0C3I9_9BACT</name>
<evidence type="ECO:0000313" key="2">
    <source>
        <dbReference type="Proteomes" id="UP000230802"/>
    </source>
</evidence>
<gene>
    <name evidence="1" type="ORF">COW96_02290</name>
</gene>
<reference evidence="1 2" key="1">
    <citation type="submission" date="2017-09" db="EMBL/GenBank/DDBJ databases">
        <title>Depth-based differentiation of microbial function through sediment-hosted aquifers and enrichment of novel symbionts in the deep terrestrial subsurface.</title>
        <authorList>
            <person name="Probst A.J."/>
            <person name="Ladd B."/>
            <person name="Jarett J.K."/>
            <person name="Geller-Mcgrath D.E."/>
            <person name="Sieber C.M."/>
            <person name="Emerson J.B."/>
            <person name="Anantharaman K."/>
            <person name="Thomas B.C."/>
            <person name="Malmstrom R."/>
            <person name="Stieglmeier M."/>
            <person name="Klingl A."/>
            <person name="Woyke T."/>
            <person name="Ryan C.M."/>
            <person name="Banfield J.F."/>
        </authorList>
    </citation>
    <scope>NUCLEOTIDE SEQUENCE [LARGE SCALE GENOMIC DNA]</scope>
    <source>
        <strain evidence="1">CG22_combo_CG10-13_8_21_14_all_33_16</strain>
    </source>
</reference>
<protein>
    <submittedName>
        <fullName evidence="1">Uncharacterized protein</fullName>
    </submittedName>
</protein>
<dbReference type="AlphaFoldDB" id="A0A2H0C3I9"/>
<organism evidence="1 2">
    <name type="scientific">Candidatus Roizmanbacteria bacterium CG22_combo_CG10-13_8_21_14_all_33_16</name>
    <dbReference type="NCBI Taxonomy" id="1974859"/>
    <lineage>
        <taxon>Bacteria</taxon>
        <taxon>Candidatus Roizmaniibacteriota</taxon>
    </lineage>
</organism>
<proteinExistence type="predicted"/>
<dbReference type="Proteomes" id="UP000230802">
    <property type="component" value="Unassembled WGS sequence"/>
</dbReference>
<comment type="caution">
    <text evidence="1">The sequence shown here is derived from an EMBL/GenBank/DDBJ whole genome shotgun (WGS) entry which is preliminary data.</text>
</comment>
<dbReference type="EMBL" id="PCTD01000098">
    <property type="protein sequence ID" value="PIP64477.1"/>
    <property type="molecule type" value="Genomic_DNA"/>
</dbReference>
<accession>A0A2H0C3I9</accession>
<sequence length="95" mass="11268">MRLRNLGFDIEPNFEQWSHDHQARAEELIKTANNINDLKTILRDRKNADKKTAICTTEKEDKCYTYSAFIFDTKNCSAYYCKGNPLHNQFKKYKL</sequence>
<evidence type="ECO:0000313" key="1">
    <source>
        <dbReference type="EMBL" id="PIP64477.1"/>
    </source>
</evidence>
<dbReference type="Gene3D" id="3.60.60.10">
    <property type="entry name" value="Penicillin V Acylase, Chain A"/>
    <property type="match status" value="1"/>
</dbReference>